<keyword evidence="5" id="KW-1185">Reference proteome</keyword>
<gene>
    <name evidence="2" type="ORF">AA314_04257</name>
    <name evidence="3" type="ORF">ATI61_11721</name>
</gene>
<keyword evidence="1" id="KW-0732">Signal</keyword>
<proteinExistence type="predicted"/>
<evidence type="ECO:0000256" key="1">
    <source>
        <dbReference type="SAM" id="SignalP"/>
    </source>
</evidence>
<organism evidence="2 4">
    <name type="scientific">Archangium gephyra</name>
    <dbReference type="NCBI Taxonomy" id="48"/>
    <lineage>
        <taxon>Bacteria</taxon>
        <taxon>Pseudomonadati</taxon>
        <taxon>Myxococcota</taxon>
        <taxon>Myxococcia</taxon>
        <taxon>Myxococcales</taxon>
        <taxon>Cystobacterineae</taxon>
        <taxon>Archangiaceae</taxon>
        <taxon>Archangium</taxon>
    </lineage>
</organism>
<reference evidence="2 4" key="1">
    <citation type="submission" date="2015-05" db="EMBL/GenBank/DDBJ databases">
        <title>Genome assembly of Archangium gephyra DSM 2261.</title>
        <authorList>
            <person name="Sharma G."/>
            <person name="Subramanian S."/>
        </authorList>
    </citation>
    <scope>NUCLEOTIDE SEQUENCE [LARGE SCALE GENOMIC DNA]</scope>
    <source>
        <strain evidence="2 4">DSM 2261</strain>
    </source>
</reference>
<dbReference type="Proteomes" id="UP000256345">
    <property type="component" value="Unassembled WGS sequence"/>
</dbReference>
<dbReference type="RefSeq" id="WP_245682547.1">
    <property type="nucleotide sequence ID" value="NZ_CP011509.1"/>
</dbReference>
<accession>A0AAC8Q8R8</accession>
<sequence length="351" mass="38184">MKRRALAAGFAGALWWVAPEAHAGSVMAEVSAGASQRTWALLGDVELRKDETFLTLGYTGARLESDTALSHQLSSGVDHALSEHWLLSGLLNVGLPKTTTTALAPARPLLGLPGMSAQSGYHSLGVQLAAAYDSAGFSDLEYGLDVGLGLTRYGLRRRISVREDGRDETLFQKNEPLFLARPSLGARLLFFDKWELGLRGGVYLYSGDPLSAGQFTEEEMEQVLRRYTNAAEGRLLLRNFARRRIGELALDLSGRMLGVNALTGFPSAPALFDLKPSVTWRVSTAVRGQLSYAFTRYVPGEGYAHVVGTRWTVRLAEPFRVWASLSLQSDHPEGEAPLRSGLATLGSELTF</sequence>
<dbReference type="KEGG" id="age:AA314_04257"/>
<protein>
    <submittedName>
        <fullName evidence="2">Uncharacterized protein</fullName>
    </submittedName>
</protein>
<dbReference type="EMBL" id="CP011509">
    <property type="protein sequence ID" value="AKJ02631.1"/>
    <property type="molecule type" value="Genomic_DNA"/>
</dbReference>
<evidence type="ECO:0000313" key="2">
    <source>
        <dbReference type="EMBL" id="AKJ02631.1"/>
    </source>
</evidence>
<feature type="chain" id="PRO_5042119877" evidence="1">
    <location>
        <begin position="24"/>
        <end position="351"/>
    </location>
</feature>
<dbReference type="Proteomes" id="UP000035579">
    <property type="component" value="Chromosome"/>
</dbReference>
<name>A0AAC8Q8R8_9BACT</name>
<evidence type="ECO:0000313" key="5">
    <source>
        <dbReference type="Proteomes" id="UP000256345"/>
    </source>
</evidence>
<evidence type="ECO:0000313" key="3">
    <source>
        <dbReference type="EMBL" id="REG23178.1"/>
    </source>
</evidence>
<dbReference type="EMBL" id="QUMU01000017">
    <property type="protein sequence ID" value="REG23178.1"/>
    <property type="molecule type" value="Genomic_DNA"/>
</dbReference>
<evidence type="ECO:0000313" key="4">
    <source>
        <dbReference type="Proteomes" id="UP000035579"/>
    </source>
</evidence>
<reference evidence="3 5" key="2">
    <citation type="submission" date="2018-08" db="EMBL/GenBank/DDBJ databases">
        <title>Genomic Encyclopedia of Archaeal and Bacterial Type Strains, Phase II (KMG-II): from individual species to whole genera.</title>
        <authorList>
            <person name="Goeker M."/>
        </authorList>
    </citation>
    <scope>NUCLEOTIDE SEQUENCE [LARGE SCALE GENOMIC DNA]</scope>
    <source>
        <strain evidence="3 5">DSM 2261</strain>
    </source>
</reference>
<feature type="signal peptide" evidence="1">
    <location>
        <begin position="1"/>
        <end position="23"/>
    </location>
</feature>
<dbReference type="AlphaFoldDB" id="A0AAC8Q8R8"/>